<accession>A0A8X6SBH8</accession>
<evidence type="ECO:0000313" key="1">
    <source>
        <dbReference type="EMBL" id="GFY10907.1"/>
    </source>
</evidence>
<protein>
    <recommendedName>
        <fullName evidence="3">Transposase Tc1-like domain-containing protein</fullName>
    </recommendedName>
</protein>
<evidence type="ECO:0008006" key="3">
    <source>
        <dbReference type="Google" id="ProtNLM"/>
    </source>
</evidence>
<evidence type="ECO:0000313" key="2">
    <source>
        <dbReference type="Proteomes" id="UP000887159"/>
    </source>
</evidence>
<dbReference type="EMBL" id="BMAU01021301">
    <property type="protein sequence ID" value="GFY10907.1"/>
    <property type="molecule type" value="Genomic_DNA"/>
</dbReference>
<comment type="caution">
    <text evidence="1">The sequence shown here is derived from an EMBL/GenBank/DDBJ whole genome shotgun (WGS) entry which is preliminary data.</text>
</comment>
<gene>
    <name evidence="1" type="ORF">TNCV_1124291</name>
</gene>
<keyword evidence="2" id="KW-1185">Reference proteome</keyword>
<dbReference type="Proteomes" id="UP000887159">
    <property type="component" value="Unassembled WGS sequence"/>
</dbReference>
<dbReference type="AlphaFoldDB" id="A0A8X6SBH8"/>
<organism evidence="1 2">
    <name type="scientific">Trichonephila clavipes</name>
    <name type="common">Golden silk orbweaver</name>
    <name type="synonym">Nephila clavipes</name>
    <dbReference type="NCBI Taxonomy" id="2585209"/>
    <lineage>
        <taxon>Eukaryota</taxon>
        <taxon>Metazoa</taxon>
        <taxon>Ecdysozoa</taxon>
        <taxon>Arthropoda</taxon>
        <taxon>Chelicerata</taxon>
        <taxon>Arachnida</taxon>
        <taxon>Araneae</taxon>
        <taxon>Araneomorphae</taxon>
        <taxon>Entelegynae</taxon>
        <taxon>Araneoidea</taxon>
        <taxon>Nephilidae</taxon>
        <taxon>Trichonephila</taxon>
    </lineage>
</organism>
<sequence length="96" mass="11237">MHKCEVRSNDRSTGLNCSNCIIVCYSTYYSLFHTPSTISRRLAEVVLRSQWPLSFLPFTTEYLQNRLQWCHSRLSSLTSDWHCMVLSDESHFTLEA</sequence>
<proteinExistence type="predicted"/>
<reference evidence="1" key="1">
    <citation type="submission" date="2020-08" db="EMBL/GenBank/DDBJ databases">
        <title>Multicomponent nature underlies the extraordinary mechanical properties of spider dragline silk.</title>
        <authorList>
            <person name="Kono N."/>
            <person name="Nakamura H."/>
            <person name="Mori M."/>
            <person name="Yoshida Y."/>
            <person name="Ohtoshi R."/>
            <person name="Malay A.D."/>
            <person name="Moran D.A.P."/>
            <person name="Tomita M."/>
            <person name="Numata K."/>
            <person name="Arakawa K."/>
        </authorList>
    </citation>
    <scope>NUCLEOTIDE SEQUENCE</scope>
</reference>
<name>A0A8X6SBH8_TRICX</name>